<evidence type="ECO:0008006" key="4">
    <source>
        <dbReference type="Google" id="ProtNLM"/>
    </source>
</evidence>
<evidence type="ECO:0000313" key="2">
    <source>
        <dbReference type="EMBL" id="MCJ2181591.1"/>
    </source>
</evidence>
<feature type="transmembrane region" description="Helical" evidence="1">
    <location>
        <begin position="58"/>
        <end position="77"/>
    </location>
</feature>
<keyword evidence="1" id="KW-0472">Membrane</keyword>
<feature type="transmembrane region" description="Helical" evidence="1">
    <location>
        <begin position="89"/>
        <end position="110"/>
    </location>
</feature>
<evidence type="ECO:0000313" key="3">
    <source>
        <dbReference type="Proteomes" id="UP001162881"/>
    </source>
</evidence>
<organism evidence="2 3">
    <name type="scientific">Novosphingobium organovorum</name>
    <dbReference type="NCBI Taxonomy" id="2930092"/>
    <lineage>
        <taxon>Bacteria</taxon>
        <taxon>Pseudomonadati</taxon>
        <taxon>Pseudomonadota</taxon>
        <taxon>Alphaproteobacteria</taxon>
        <taxon>Sphingomonadales</taxon>
        <taxon>Sphingomonadaceae</taxon>
        <taxon>Novosphingobium</taxon>
    </lineage>
</organism>
<feature type="transmembrane region" description="Helical" evidence="1">
    <location>
        <begin position="12"/>
        <end position="38"/>
    </location>
</feature>
<dbReference type="EMBL" id="JALHLF010000005">
    <property type="protein sequence ID" value="MCJ2181591.1"/>
    <property type="molecule type" value="Genomic_DNA"/>
</dbReference>
<proteinExistence type="predicted"/>
<comment type="caution">
    <text evidence="2">The sequence shown here is derived from an EMBL/GenBank/DDBJ whole genome shotgun (WGS) entry which is preliminary data.</text>
</comment>
<evidence type="ECO:0000256" key="1">
    <source>
        <dbReference type="SAM" id="Phobius"/>
    </source>
</evidence>
<dbReference type="Proteomes" id="UP001162881">
    <property type="component" value="Unassembled WGS sequence"/>
</dbReference>
<name>A0ABT0B9T4_9SPHN</name>
<dbReference type="RefSeq" id="WP_244016712.1">
    <property type="nucleotide sequence ID" value="NZ_JALHLF010000005.1"/>
</dbReference>
<reference evidence="2" key="1">
    <citation type="submission" date="2022-03" db="EMBL/GenBank/DDBJ databases">
        <title>Identification of a novel bacterium isolated from mangrove sediments.</title>
        <authorList>
            <person name="Pan X."/>
        </authorList>
    </citation>
    <scope>NUCLEOTIDE SEQUENCE</scope>
    <source>
        <strain evidence="2">B1949</strain>
    </source>
</reference>
<gene>
    <name evidence="2" type="ORF">MTR62_02535</name>
</gene>
<keyword evidence="1" id="KW-1133">Transmembrane helix</keyword>
<keyword evidence="1" id="KW-0812">Transmembrane</keyword>
<feature type="transmembrane region" description="Helical" evidence="1">
    <location>
        <begin position="122"/>
        <end position="140"/>
    </location>
</feature>
<protein>
    <recommendedName>
        <fullName evidence="4">DUF4405 domain-containing protein</fullName>
    </recommendedName>
</protein>
<sequence>MPHRRTARLASWQIWLLCLSGTGLWLSGAGWLLLHYYGQVEGEFGPEVNPLEPWMMKLHGLCLIPALLGLGGLFVAHVPKGWNHTAQRLAGIVLSLVLTVLVSSGYLLYYAGGETLRAGSSLTHWVLGLALPGAFVWHYLNGKRVRRKRK</sequence>
<accession>A0ABT0B9T4</accession>
<keyword evidence="3" id="KW-1185">Reference proteome</keyword>